<keyword evidence="1" id="KW-0812">Transmembrane</keyword>
<proteinExistence type="predicted"/>
<dbReference type="RefSeq" id="WP_188778728.1">
    <property type="nucleotide sequence ID" value="NZ_BMKQ01000001.1"/>
</dbReference>
<feature type="transmembrane region" description="Helical" evidence="1">
    <location>
        <begin position="62"/>
        <end position="82"/>
    </location>
</feature>
<gene>
    <name evidence="2" type="ORF">GCM10011519_09690</name>
</gene>
<protein>
    <submittedName>
        <fullName evidence="2">Uncharacterized protein</fullName>
    </submittedName>
</protein>
<keyword evidence="3" id="KW-1185">Reference proteome</keyword>
<reference evidence="2" key="1">
    <citation type="journal article" date="2014" name="Int. J. Syst. Evol. Microbiol.">
        <title>Complete genome sequence of Corynebacterium casei LMG S-19264T (=DSM 44701T), isolated from a smear-ripened cheese.</title>
        <authorList>
            <consortium name="US DOE Joint Genome Institute (JGI-PGF)"/>
            <person name="Walter F."/>
            <person name="Albersmeier A."/>
            <person name="Kalinowski J."/>
            <person name="Ruckert C."/>
        </authorList>
    </citation>
    <scope>NUCLEOTIDE SEQUENCE</scope>
    <source>
        <strain evidence="2">CGMCC 1.16067</strain>
    </source>
</reference>
<evidence type="ECO:0000313" key="3">
    <source>
        <dbReference type="Proteomes" id="UP000649179"/>
    </source>
</evidence>
<dbReference type="EMBL" id="BMKQ01000001">
    <property type="protein sequence ID" value="GGF38182.1"/>
    <property type="molecule type" value="Genomic_DNA"/>
</dbReference>
<organism evidence="2 3">
    <name type="scientific">Marmoricola endophyticus</name>
    <dbReference type="NCBI Taxonomy" id="2040280"/>
    <lineage>
        <taxon>Bacteria</taxon>
        <taxon>Bacillati</taxon>
        <taxon>Actinomycetota</taxon>
        <taxon>Actinomycetes</taxon>
        <taxon>Propionibacteriales</taxon>
        <taxon>Nocardioidaceae</taxon>
        <taxon>Marmoricola</taxon>
    </lineage>
</organism>
<evidence type="ECO:0000256" key="1">
    <source>
        <dbReference type="SAM" id="Phobius"/>
    </source>
</evidence>
<keyword evidence="1" id="KW-1133">Transmembrane helix</keyword>
<comment type="caution">
    <text evidence="2">The sequence shown here is derived from an EMBL/GenBank/DDBJ whole genome shotgun (WGS) entry which is preliminary data.</text>
</comment>
<sequence>MSDYIDLKVVAQVLATGVLLGAGLPLVFAAGLKVLSVGTGQATTGADSADGFALTRNGAARVVGGLCLLVVVAAIVFGIYIITHKG</sequence>
<evidence type="ECO:0000313" key="2">
    <source>
        <dbReference type="EMBL" id="GGF38182.1"/>
    </source>
</evidence>
<keyword evidence="1" id="KW-0472">Membrane</keyword>
<reference evidence="2" key="2">
    <citation type="submission" date="2020-09" db="EMBL/GenBank/DDBJ databases">
        <authorList>
            <person name="Sun Q."/>
            <person name="Zhou Y."/>
        </authorList>
    </citation>
    <scope>NUCLEOTIDE SEQUENCE</scope>
    <source>
        <strain evidence="2">CGMCC 1.16067</strain>
    </source>
</reference>
<accession>A0A917F0E9</accession>
<name>A0A917F0E9_9ACTN</name>
<dbReference type="AlphaFoldDB" id="A0A917F0E9"/>
<dbReference type="Proteomes" id="UP000649179">
    <property type="component" value="Unassembled WGS sequence"/>
</dbReference>